<evidence type="ECO:0000256" key="3">
    <source>
        <dbReference type="ARBA" id="ARBA00023134"/>
    </source>
</evidence>
<dbReference type="SUPFAM" id="SSF55307">
    <property type="entry name" value="Tubulin C-terminal domain-like"/>
    <property type="match status" value="1"/>
</dbReference>
<dbReference type="InterPro" id="IPR024757">
    <property type="entry name" value="FtsZ_C"/>
</dbReference>
<dbReference type="HAMAP" id="MF_00909">
    <property type="entry name" value="FtsZ"/>
    <property type="match status" value="1"/>
</dbReference>
<dbReference type="SMART" id="SM00865">
    <property type="entry name" value="Tubulin_C"/>
    <property type="match status" value="1"/>
</dbReference>
<feature type="binding site" evidence="4">
    <location>
        <begin position="21"/>
        <end position="25"/>
    </location>
    <ligand>
        <name>GTP</name>
        <dbReference type="ChEBI" id="CHEBI:37565"/>
    </ligand>
</feature>
<dbReference type="Gene3D" id="3.30.1330.20">
    <property type="entry name" value="Tubulin/FtsZ, C-terminal domain"/>
    <property type="match status" value="1"/>
</dbReference>
<evidence type="ECO:0000259" key="7">
    <source>
        <dbReference type="SMART" id="SM00864"/>
    </source>
</evidence>
<feature type="domain" description="Tubulin/FtsZ 2-layer sandwich" evidence="8">
    <location>
        <begin position="207"/>
        <end position="328"/>
    </location>
</feature>
<evidence type="ECO:0000256" key="1">
    <source>
        <dbReference type="ARBA" id="ARBA00009690"/>
    </source>
</evidence>
<proteinExistence type="inferred from homology"/>
<dbReference type="PRINTS" id="PR00423">
    <property type="entry name" value="CELLDVISFTSZ"/>
</dbReference>
<dbReference type="GO" id="GO:0005525">
    <property type="term" value="F:GTP binding"/>
    <property type="evidence" value="ECO:0007669"/>
    <property type="project" value="UniProtKB-UniRule"/>
</dbReference>
<keyword evidence="4 6" id="KW-0717">Septation</keyword>
<dbReference type="Pfam" id="PF12327">
    <property type="entry name" value="FtsZ_C"/>
    <property type="match status" value="1"/>
</dbReference>
<dbReference type="CDD" id="cd02201">
    <property type="entry name" value="FtsZ_type1"/>
    <property type="match status" value="1"/>
</dbReference>
<reference evidence="9 10" key="1">
    <citation type="submission" date="2019-11" db="EMBL/GenBank/DDBJ databases">
        <authorList>
            <person name="Im W.T."/>
        </authorList>
    </citation>
    <scope>NUCLEOTIDE SEQUENCE [LARGE SCALE GENOMIC DNA]</scope>
    <source>
        <strain evidence="9 10">SB-02</strain>
    </source>
</reference>
<organism evidence="9 10">
    <name type="scientific">Phnomibacter ginsenosidimutans</name>
    <dbReference type="NCBI Taxonomy" id="2676868"/>
    <lineage>
        <taxon>Bacteria</taxon>
        <taxon>Pseudomonadati</taxon>
        <taxon>Bacteroidota</taxon>
        <taxon>Chitinophagia</taxon>
        <taxon>Chitinophagales</taxon>
        <taxon>Chitinophagaceae</taxon>
        <taxon>Phnomibacter</taxon>
    </lineage>
</organism>
<dbReference type="InterPro" id="IPR045061">
    <property type="entry name" value="FtsZ/CetZ"/>
</dbReference>
<dbReference type="NCBIfam" id="TIGR00065">
    <property type="entry name" value="ftsZ"/>
    <property type="match status" value="1"/>
</dbReference>
<keyword evidence="3 4" id="KW-0342">GTP-binding</keyword>
<dbReference type="InterPro" id="IPR037103">
    <property type="entry name" value="Tubulin/FtsZ-like_C"/>
</dbReference>
<dbReference type="PROSITE" id="PS01134">
    <property type="entry name" value="FTSZ_1"/>
    <property type="match status" value="1"/>
</dbReference>
<dbReference type="InterPro" id="IPR036525">
    <property type="entry name" value="Tubulin/FtsZ_GTPase_sf"/>
</dbReference>
<name>A0A6I6GBW3_9BACT</name>
<dbReference type="Gene3D" id="3.40.50.1440">
    <property type="entry name" value="Tubulin/FtsZ, GTPase domain"/>
    <property type="match status" value="1"/>
</dbReference>
<feature type="binding site" evidence="4">
    <location>
        <position position="140"/>
    </location>
    <ligand>
        <name>GTP</name>
        <dbReference type="ChEBI" id="CHEBI:37565"/>
    </ligand>
</feature>
<keyword evidence="4 6" id="KW-0132">Cell division</keyword>
<dbReference type="EMBL" id="CP046566">
    <property type="protein sequence ID" value="QGW29213.1"/>
    <property type="molecule type" value="Genomic_DNA"/>
</dbReference>
<comment type="function">
    <text evidence="4 6">Essential cell division protein that forms a contractile ring structure (Z ring) at the future cell division site. The regulation of the ring assembly controls the timing and the location of cell division. One of the functions of the FtsZ ring is to recruit other cell division proteins to the septum to produce a new cell wall between the dividing cells. Binds GTP and shows GTPase activity.</text>
</comment>
<dbReference type="FunFam" id="3.40.50.1440:FF:000001">
    <property type="entry name" value="Cell division protein FtsZ"/>
    <property type="match status" value="1"/>
</dbReference>
<dbReference type="RefSeq" id="WP_157479566.1">
    <property type="nucleotide sequence ID" value="NZ_CP046566.1"/>
</dbReference>
<feature type="binding site" evidence="4">
    <location>
        <position position="144"/>
    </location>
    <ligand>
        <name>GTP</name>
        <dbReference type="ChEBI" id="CHEBI:37565"/>
    </ligand>
</feature>
<dbReference type="InterPro" id="IPR020805">
    <property type="entry name" value="Cell_div_FtsZ_CS"/>
</dbReference>
<keyword evidence="4 6" id="KW-0131">Cell cycle</keyword>
<dbReference type="KEGG" id="fls:GLV81_14830"/>
<dbReference type="PANTHER" id="PTHR30314">
    <property type="entry name" value="CELL DIVISION PROTEIN FTSZ-RELATED"/>
    <property type="match status" value="1"/>
</dbReference>
<evidence type="ECO:0000256" key="2">
    <source>
        <dbReference type="ARBA" id="ARBA00022741"/>
    </source>
</evidence>
<keyword evidence="2 4" id="KW-0547">Nucleotide-binding</keyword>
<evidence type="ECO:0000256" key="6">
    <source>
        <dbReference type="RuleBase" id="RU000631"/>
    </source>
</evidence>
<feature type="binding site" evidence="4">
    <location>
        <begin position="109"/>
        <end position="111"/>
    </location>
    <ligand>
        <name>GTP</name>
        <dbReference type="ChEBI" id="CHEBI:37565"/>
    </ligand>
</feature>
<dbReference type="InterPro" id="IPR000158">
    <property type="entry name" value="Cell_div_FtsZ"/>
</dbReference>
<keyword evidence="4" id="KW-0963">Cytoplasm</keyword>
<evidence type="ECO:0000313" key="9">
    <source>
        <dbReference type="EMBL" id="QGW29213.1"/>
    </source>
</evidence>
<dbReference type="InterPro" id="IPR008280">
    <property type="entry name" value="Tub_FtsZ_C"/>
</dbReference>
<evidence type="ECO:0000256" key="5">
    <source>
        <dbReference type="NCBIfam" id="TIGR00065"/>
    </source>
</evidence>
<dbReference type="GO" id="GO:0051258">
    <property type="term" value="P:protein polymerization"/>
    <property type="evidence" value="ECO:0007669"/>
    <property type="project" value="UniProtKB-UniRule"/>
</dbReference>
<comment type="similarity">
    <text evidence="1 4 6">Belongs to the FtsZ family.</text>
</comment>
<evidence type="ECO:0000256" key="4">
    <source>
        <dbReference type="HAMAP-Rule" id="MF_00909"/>
    </source>
</evidence>
<keyword evidence="10" id="KW-1185">Reference proteome</keyword>
<sequence length="656" mass="71340">MIHFDMPQEKSNIIKVLGFGGGGGNAVNHMFRQQIQNVDFIICNTDAQALNSSPVPYKIQLGPHLTQGLGAGANPQVGKEATEESLEEIRRILESDTKMAFITAGMGGGTGTGGAPTVARICKDLGILTVGIVTTPFQFEGPKRMAQARKGIEELKEHVDTLLVISNDKLRSQFGNLKMKEAFSKADDVLTTAARCITDVINANGHINVDFADVCTVMRNGGVAILGSATAAGENRAIKAIEAATNSPLLNDNDIRGAKWILLNISSAEGEYEYTMEELEAIQNYVREQSGEDTDVIMGMGYDENLGDQLGVTIIATGFDHKDPFEKASAVKTAAPKAMPVAEPQIVLTLDMNATEAKTEEVFFHKPTEVAPAAPVVNEETAEVFTLETPELTATVATPATPEVETEVEETIVAMAPEAIAPETTVMETLRAVEEASMPFMFELQVEDTATVIPPSVEEVKEEVVIPTPVFLSRPAQIYAEASAVQKEETPAEENVMPTMQEMPEVEVPAAPVAPIVTETPVEPWKPTLQEEYNEEAAAVSGISLSFEESTSPVAEHGQISMFDNSSAQDLSEDEEQKRRAKERINRLRNLSYNPSHLDTNSEFEQVPAYLRRDMNLHNSIANVEDFYSRAQVKSDDNNQATISTLNNFLHGEKPD</sequence>
<feature type="domain" description="Tubulin/FtsZ GTPase" evidence="7">
    <location>
        <begin position="13"/>
        <end position="205"/>
    </location>
</feature>
<evidence type="ECO:0000259" key="8">
    <source>
        <dbReference type="SMART" id="SM00865"/>
    </source>
</evidence>
<comment type="subcellular location">
    <subcellularLocation>
        <location evidence="4">Cytoplasm</location>
    </subcellularLocation>
    <text evidence="4">Assembles at midcell at the inner surface of the cytoplasmic membrane.</text>
</comment>
<comment type="subunit">
    <text evidence="4">Homodimer. Polymerizes to form a dynamic ring structure in a strictly GTP-dependent manner. Interacts directly with several other division proteins.</text>
</comment>
<dbReference type="Pfam" id="PF00091">
    <property type="entry name" value="Tubulin"/>
    <property type="match status" value="1"/>
</dbReference>
<dbReference type="GO" id="GO:0005737">
    <property type="term" value="C:cytoplasm"/>
    <property type="evidence" value="ECO:0007669"/>
    <property type="project" value="UniProtKB-SubCell"/>
</dbReference>
<gene>
    <name evidence="4 9" type="primary">ftsZ</name>
    <name evidence="9" type="ORF">GLV81_14830</name>
</gene>
<evidence type="ECO:0000313" key="10">
    <source>
        <dbReference type="Proteomes" id="UP000426027"/>
    </source>
</evidence>
<dbReference type="PANTHER" id="PTHR30314:SF3">
    <property type="entry name" value="MITOCHONDRIAL DIVISION PROTEIN FSZA"/>
    <property type="match status" value="1"/>
</dbReference>
<dbReference type="GO" id="GO:0000917">
    <property type="term" value="P:division septum assembly"/>
    <property type="evidence" value="ECO:0007669"/>
    <property type="project" value="UniProtKB-KW"/>
</dbReference>
<dbReference type="GO" id="GO:0032153">
    <property type="term" value="C:cell division site"/>
    <property type="evidence" value="ECO:0007669"/>
    <property type="project" value="UniProtKB-UniRule"/>
</dbReference>
<dbReference type="AlphaFoldDB" id="A0A6I6GBW3"/>
<dbReference type="GO" id="GO:0003924">
    <property type="term" value="F:GTPase activity"/>
    <property type="evidence" value="ECO:0007669"/>
    <property type="project" value="UniProtKB-UniRule"/>
</dbReference>
<feature type="binding site" evidence="4">
    <location>
        <position position="187"/>
    </location>
    <ligand>
        <name>GTP</name>
        <dbReference type="ChEBI" id="CHEBI:37565"/>
    </ligand>
</feature>
<dbReference type="GO" id="GO:0043093">
    <property type="term" value="P:FtsZ-dependent cytokinesis"/>
    <property type="evidence" value="ECO:0007669"/>
    <property type="project" value="UniProtKB-UniRule"/>
</dbReference>
<dbReference type="SUPFAM" id="SSF52490">
    <property type="entry name" value="Tubulin nucleotide-binding domain-like"/>
    <property type="match status" value="1"/>
</dbReference>
<dbReference type="InterPro" id="IPR003008">
    <property type="entry name" value="Tubulin_FtsZ_GTPase"/>
</dbReference>
<protein>
    <recommendedName>
        <fullName evidence="4 5">Cell division protein FtsZ</fullName>
    </recommendedName>
</protein>
<dbReference type="InterPro" id="IPR018316">
    <property type="entry name" value="Tubulin/FtsZ_2-layer-sand-dom"/>
</dbReference>
<dbReference type="Proteomes" id="UP000426027">
    <property type="component" value="Chromosome"/>
</dbReference>
<accession>A0A6I6GBW3</accession>
<dbReference type="PROSITE" id="PS01135">
    <property type="entry name" value="FTSZ_2"/>
    <property type="match status" value="1"/>
</dbReference>
<dbReference type="SMART" id="SM00864">
    <property type="entry name" value="Tubulin"/>
    <property type="match status" value="1"/>
</dbReference>